<keyword evidence="3" id="KW-0547">Nucleotide-binding</keyword>
<keyword evidence="3" id="KW-0067">ATP-binding</keyword>
<feature type="region of interest" description="Disordered" evidence="1">
    <location>
        <begin position="106"/>
        <end position="130"/>
    </location>
</feature>
<feature type="compositionally biased region" description="Basic and acidic residues" evidence="1">
    <location>
        <begin position="116"/>
        <end position="130"/>
    </location>
</feature>
<gene>
    <name evidence="3" type="ORF">J4H85_13510</name>
</gene>
<feature type="region of interest" description="Disordered" evidence="1">
    <location>
        <begin position="508"/>
        <end position="532"/>
    </location>
</feature>
<keyword evidence="3" id="KW-0347">Helicase</keyword>
<proteinExistence type="predicted"/>
<evidence type="ECO:0000256" key="1">
    <source>
        <dbReference type="SAM" id="MobiDB-lite"/>
    </source>
</evidence>
<reference evidence="3" key="1">
    <citation type="submission" date="2021-03" db="EMBL/GenBank/DDBJ databases">
        <title>Leucobacter chromiisoli sp. nov., isolated from chromium-containing soil of chemical plant.</title>
        <authorList>
            <person name="Xu Z."/>
        </authorList>
    </citation>
    <scope>NUCLEOTIDE SEQUENCE</scope>
    <source>
        <strain evidence="3">K 70/01</strain>
    </source>
</reference>
<evidence type="ECO:0000259" key="2">
    <source>
        <dbReference type="Pfam" id="PF13625"/>
    </source>
</evidence>
<sequence length="613" mass="64663">MSGTLALAASIAAMDRAELEQLVSRRPPIAPAQVVDSISLALDLLRDDSVQRALESQDRASLGALGSLGAADETTAATLRSWGLVGVDATGIVELPEVVSALENATAQRASAENGPRAEHAPENRARERREDLSAWYAPALVETQRAAAILRALRAAPGKANRRGEVAVTSARALAEAARSAPERAVATLTTLRLAGLIAVTGQRDVAERRVVVTERATEWLTRTHAARWIALAAARVAAIAPALHRVVALAGGDVRTAVAERLLTEYPLSAERTLETAREFADAAEQLGLTLDGFLTRPAAGLWDDVAHADELLETVAETLPDQAPGVYLQPDLSVVAPGPLSPEDEEMLFAISAVEQLGVASTFRLTDASLLRALDAGHPIADVRAFLERLSLTGVPQPLEYLLSDLGERAGSITVEAHHGDEGRARVRVVKPDVLQRLAADRALRHLRLQTFVVSERQSASGAVTGRPGSAEQSADALILFSPLAPEHVHAALVDARYPARLGGGAVPSSPAPAPTTASDPEPTVPGNDLVDRVFAASRSEPGAGDFTRHLELAIRDRRPVRVSAEARGSTHSFTLQPLSISGGRLRAADQQAGVERTLPISAITGVESI</sequence>
<dbReference type="RefSeq" id="WP_208240715.1">
    <property type="nucleotide sequence ID" value="NZ_BAAAQU010000001.1"/>
</dbReference>
<dbReference type="AlphaFoldDB" id="A0A939QJ70"/>
<dbReference type="Proteomes" id="UP000668403">
    <property type="component" value="Unassembled WGS sequence"/>
</dbReference>
<dbReference type="InterPro" id="IPR032830">
    <property type="entry name" value="XPB/Ssl2_N"/>
</dbReference>
<accession>A0A939QJ70</accession>
<dbReference type="EMBL" id="JAGFBF010000006">
    <property type="protein sequence ID" value="MBO2991013.1"/>
    <property type="molecule type" value="Genomic_DNA"/>
</dbReference>
<organism evidence="3 4">
    <name type="scientific">Leucobacter tardus</name>
    <dbReference type="NCBI Taxonomy" id="501483"/>
    <lineage>
        <taxon>Bacteria</taxon>
        <taxon>Bacillati</taxon>
        <taxon>Actinomycetota</taxon>
        <taxon>Actinomycetes</taxon>
        <taxon>Micrococcales</taxon>
        <taxon>Microbacteriaceae</taxon>
        <taxon>Leucobacter</taxon>
    </lineage>
</organism>
<keyword evidence="3" id="KW-0378">Hydrolase</keyword>
<name>A0A939QJ70_9MICO</name>
<protein>
    <submittedName>
        <fullName evidence="3">Helicase-associated domain-containing protein</fullName>
    </submittedName>
</protein>
<keyword evidence="4" id="KW-1185">Reference proteome</keyword>
<dbReference type="Pfam" id="PF13625">
    <property type="entry name" value="Helicase_C_3"/>
    <property type="match status" value="1"/>
</dbReference>
<evidence type="ECO:0000313" key="3">
    <source>
        <dbReference type="EMBL" id="MBO2991013.1"/>
    </source>
</evidence>
<dbReference type="GO" id="GO:0004386">
    <property type="term" value="F:helicase activity"/>
    <property type="evidence" value="ECO:0007669"/>
    <property type="project" value="UniProtKB-KW"/>
</dbReference>
<evidence type="ECO:0000313" key="4">
    <source>
        <dbReference type="Proteomes" id="UP000668403"/>
    </source>
</evidence>
<comment type="caution">
    <text evidence="3">The sequence shown here is derived from an EMBL/GenBank/DDBJ whole genome shotgun (WGS) entry which is preliminary data.</text>
</comment>
<feature type="domain" description="Helicase XPB/Ssl2 N-terminal" evidence="2">
    <location>
        <begin position="330"/>
        <end position="453"/>
    </location>
</feature>